<proteinExistence type="predicted"/>
<dbReference type="OrthoDB" id="381576at2157"/>
<keyword evidence="2" id="KW-1185">Reference proteome</keyword>
<gene>
    <name evidence="1" type="ORF">ABH15_04020</name>
</gene>
<organism evidence="1 2">
    <name type="scientific">Methanoculleus taiwanensis</name>
    <dbReference type="NCBI Taxonomy" id="1550565"/>
    <lineage>
        <taxon>Archaea</taxon>
        <taxon>Methanobacteriati</taxon>
        <taxon>Methanobacteriota</taxon>
        <taxon>Stenosarchaea group</taxon>
        <taxon>Methanomicrobia</taxon>
        <taxon>Methanomicrobiales</taxon>
        <taxon>Methanomicrobiaceae</taxon>
        <taxon>Methanoculleus</taxon>
    </lineage>
</organism>
<dbReference type="EMBL" id="LHQS01000001">
    <property type="protein sequence ID" value="RXE57277.1"/>
    <property type="molecule type" value="Genomic_DNA"/>
</dbReference>
<dbReference type="RefSeq" id="WP_128693065.1">
    <property type="nucleotide sequence ID" value="NZ_LHQS01000001.1"/>
</dbReference>
<dbReference type="Proteomes" id="UP000290932">
    <property type="component" value="Unassembled WGS sequence"/>
</dbReference>
<comment type="caution">
    <text evidence="1">The sequence shown here is derived from an EMBL/GenBank/DDBJ whole genome shotgun (WGS) entry which is preliminary data.</text>
</comment>
<sequence length="75" mass="8724">MALLYEESAFPEEAGDGRTSMTLLRQIRLWMKMKEPGEQYHDEQDDAIIEELFDLSPEVVVPSDEDELPRLPEEN</sequence>
<evidence type="ECO:0000313" key="1">
    <source>
        <dbReference type="EMBL" id="RXE57277.1"/>
    </source>
</evidence>
<protein>
    <submittedName>
        <fullName evidence="1">Uncharacterized protein</fullName>
    </submittedName>
</protein>
<dbReference type="AlphaFoldDB" id="A0A498H4A3"/>
<name>A0A498H4A3_9EURY</name>
<evidence type="ECO:0000313" key="2">
    <source>
        <dbReference type="Proteomes" id="UP000290932"/>
    </source>
</evidence>
<reference evidence="1 2" key="1">
    <citation type="journal article" date="2015" name="Int. J. Syst. Evol. Microbiol.">
        <title>Methanoculleus taiwanensis sp. nov., a methanogen isolated from deep marine sediment at the deformation front area near Taiwan.</title>
        <authorList>
            <person name="Weng C.Y."/>
            <person name="Chen S.C."/>
            <person name="Lai M.C."/>
            <person name="Wu S.Y."/>
            <person name="Lin S."/>
            <person name="Yang T.F."/>
            <person name="Chen P.C."/>
        </authorList>
    </citation>
    <scope>NUCLEOTIDE SEQUENCE [LARGE SCALE GENOMIC DNA]</scope>
    <source>
        <strain evidence="1 2">CYW4</strain>
    </source>
</reference>
<accession>A0A498H4A3</accession>